<dbReference type="EMBL" id="CAJZBQ010000041">
    <property type="protein sequence ID" value="CAG9326836.1"/>
    <property type="molecule type" value="Genomic_DNA"/>
</dbReference>
<name>A0AAU9K0Z1_9CILI</name>
<gene>
    <name evidence="3" type="ORF">BSTOLATCC_MIC42098</name>
</gene>
<evidence type="ECO:0000313" key="3">
    <source>
        <dbReference type="EMBL" id="CAG9326836.1"/>
    </source>
</evidence>
<reference evidence="3" key="1">
    <citation type="submission" date="2021-09" db="EMBL/GenBank/DDBJ databases">
        <authorList>
            <consortium name="AG Swart"/>
            <person name="Singh M."/>
            <person name="Singh A."/>
            <person name="Seah K."/>
            <person name="Emmerich C."/>
        </authorList>
    </citation>
    <scope>NUCLEOTIDE SEQUENCE</scope>
    <source>
        <strain evidence="3">ATCC30299</strain>
    </source>
</reference>
<dbReference type="InterPro" id="IPR004217">
    <property type="entry name" value="Tim10-like"/>
</dbReference>
<sequence>MDEETEQILTVQATVSKLSEHCFKTCDLDLYALHIADSQKVCIKSCVEQAFQAKNYIFERWKKEFPQAKKHNRSLEYSSTSDLAL</sequence>
<evidence type="ECO:0000259" key="2">
    <source>
        <dbReference type="Pfam" id="PF02953"/>
    </source>
</evidence>
<keyword evidence="1" id="KW-0472">Membrane</keyword>
<keyword evidence="1" id="KW-1015">Disulfide bond</keyword>
<dbReference type="Gene3D" id="1.10.287.810">
    <property type="entry name" value="Mitochondrial import inner membrane translocase subunit tim13 like domains"/>
    <property type="match status" value="1"/>
</dbReference>
<comment type="domain">
    <text evidence="1">The twin CX3C motif contains 4 conserved Cys residues that form 2 disulfide bonds in the mitochondrial intermembrane space.</text>
</comment>
<organism evidence="3 4">
    <name type="scientific">Blepharisma stoltei</name>
    <dbReference type="NCBI Taxonomy" id="1481888"/>
    <lineage>
        <taxon>Eukaryota</taxon>
        <taxon>Sar</taxon>
        <taxon>Alveolata</taxon>
        <taxon>Ciliophora</taxon>
        <taxon>Postciliodesmatophora</taxon>
        <taxon>Heterotrichea</taxon>
        <taxon>Heterotrichida</taxon>
        <taxon>Blepharismidae</taxon>
        <taxon>Blepharisma</taxon>
    </lineage>
</organism>
<comment type="subunit">
    <text evidence="1">Heterohexamer.</text>
</comment>
<comment type="function">
    <text evidence="1">Mitochondrial intermembrane chaperone that participates in the import and insertion of some multi-pass transmembrane proteins into the mitochondrial inner membrane. Also required for the transfer of beta-barrel precursors from the TOM complex to the sorting and assembly machinery (SAM complex) of the outer membrane. Acts as a chaperone-like protein that protects the hydrophobic precursors from aggregation and guide them through the mitochondrial intermembrane space.</text>
</comment>
<keyword evidence="4" id="KW-1185">Reference proteome</keyword>
<dbReference type="InterPro" id="IPR035427">
    <property type="entry name" value="Tim10-like_dom_sf"/>
</dbReference>
<dbReference type="AlphaFoldDB" id="A0AAU9K0Z1"/>
<feature type="domain" description="Tim10-like" evidence="2">
    <location>
        <begin position="3"/>
        <end position="61"/>
    </location>
</feature>
<keyword evidence="1" id="KW-0143">Chaperone</keyword>
<keyword evidence="1" id="KW-0811">Translocation</keyword>
<keyword evidence="1" id="KW-0813">Transport</keyword>
<keyword evidence="1" id="KW-0653">Protein transport</keyword>
<comment type="subcellular location">
    <subcellularLocation>
        <location evidence="1">Mitochondrion inner membrane</location>
        <topology evidence="1">Peripheral membrane protein</topology>
        <orientation evidence="1">Intermembrane side</orientation>
    </subcellularLocation>
</comment>
<accession>A0AAU9K0Z1</accession>
<comment type="similarity">
    <text evidence="1">Belongs to the small Tim family.</text>
</comment>
<dbReference type="GO" id="GO:0005743">
    <property type="term" value="C:mitochondrial inner membrane"/>
    <property type="evidence" value="ECO:0007669"/>
    <property type="project" value="UniProtKB-SubCell"/>
</dbReference>
<evidence type="ECO:0000313" key="4">
    <source>
        <dbReference type="Proteomes" id="UP001162131"/>
    </source>
</evidence>
<evidence type="ECO:0000256" key="1">
    <source>
        <dbReference type="RuleBase" id="RU367043"/>
    </source>
</evidence>
<proteinExistence type="inferred from homology"/>
<dbReference type="GO" id="GO:0015031">
    <property type="term" value="P:protein transport"/>
    <property type="evidence" value="ECO:0007669"/>
    <property type="project" value="UniProtKB-KW"/>
</dbReference>
<dbReference type="Pfam" id="PF02953">
    <property type="entry name" value="zf-Tim10_DDP"/>
    <property type="match status" value="1"/>
</dbReference>
<comment type="caution">
    <text evidence="3">The sequence shown here is derived from an EMBL/GenBank/DDBJ whole genome shotgun (WGS) entry which is preliminary data.</text>
</comment>
<dbReference type="SUPFAM" id="SSF144122">
    <property type="entry name" value="Tim10-like"/>
    <property type="match status" value="1"/>
</dbReference>
<protein>
    <recommendedName>
        <fullName evidence="1">Mitochondrial import inner membrane translocase subunit</fullName>
    </recommendedName>
</protein>
<dbReference type="Proteomes" id="UP001162131">
    <property type="component" value="Unassembled WGS sequence"/>
</dbReference>
<keyword evidence="1" id="KW-0999">Mitochondrion inner membrane</keyword>
<keyword evidence="1" id="KW-0496">Mitochondrion</keyword>